<keyword evidence="2" id="KW-0378">Hydrolase</keyword>
<evidence type="ECO:0000259" key="1">
    <source>
        <dbReference type="Pfam" id="PF10026"/>
    </source>
</evidence>
<comment type="caution">
    <text evidence="2">The sequence shown here is derived from an EMBL/GenBank/DDBJ whole genome shotgun (WGS) entry which is preliminary data.</text>
</comment>
<accession>A0A4Y9AEX5</accession>
<organism evidence="2 3">
    <name type="scientific">Lentibacillus salicampi</name>
    <dbReference type="NCBI Taxonomy" id="175306"/>
    <lineage>
        <taxon>Bacteria</taxon>
        <taxon>Bacillati</taxon>
        <taxon>Bacillota</taxon>
        <taxon>Bacilli</taxon>
        <taxon>Bacillales</taxon>
        <taxon>Bacillaceae</taxon>
        <taxon>Lentibacillus</taxon>
    </lineage>
</organism>
<dbReference type="RefSeq" id="WP_135108073.1">
    <property type="nucleotide sequence ID" value="NZ_SRHY01000001.1"/>
</dbReference>
<name>A0A4Y9AEX5_9BACI</name>
<keyword evidence="2" id="KW-0645">Protease</keyword>
<dbReference type="OrthoDB" id="2449457at2"/>
<evidence type="ECO:0000313" key="3">
    <source>
        <dbReference type="Proteomes" id="UP000298484"/>
    </source>
</evidence>
<reference evidence="2 3" key="1">
    <citation type="submission" date="2019-03" db="EMBL/GenBank/DDBJ databases">
        <title>Genome sequence of Lentibacillus salicampi ATCC BAA-719.</title>
        <authorList>
            <person name="Maclea K.S."/>
            <person name="Simoes Junior M."/>
        </authorList>
    </citation>
    <scope>NUCLEOTIDE SEQUENCE [LARGE SCALE GENOMIC DNA]</scope>
    <source>
        <strain evidence="2 3">ATCC BAA-719</strain>
    </source>
</reference>
<dbReference type="GO" id="GO:0006508">
    <property type="term" value="P:proteolysis"/>
    <property type="evidence" value="ECO:0007669"/>
    <property type="project" value="UniProtKB-KW"/>
</dbReference>
<dbReference type="AlphaFoldDB" id="A0A4Y9AEX5"/>
<keyword evidence="3" id="KW-1185">Reference proteome</keyword>
<evidence type="ECO:0000313" key="2">
    <source>
        <dbReference type="EMBL" id="TFJ94428.1"/>
    </source>
</evidence>
<sequence>MRVIRTDKWLLDNYDKPLDLCEKLKSLFDKGVSATDIYQHLTMHGMYHAPLKNGDELIKTLQKQRIWHIVQKEAKELQKEWDGPDIPIFIFPADPTNRKLRQEQNGKSGLTFPDKLFLFISEDNPEKEIRALLTHEYHHVCRLSKYGKKEADYTLLDTVILEGLAENAVRERLGDQYTGKWTSYYSDAVLEKICTNLLLPNRDTPKSGHKHSQLLYGLGFYPKMAGYCAGYHLVKKYMNKADVTSQELLPVKSEKIIEKTDES</sequence>
<proteinExistence type="predicted"/>
<protein>
    <submittedName>
        <fullName evidence="2">Zn-dependent protease</fullName>
    </submittedName>
</protein>
<dbReference type="EMBL" id="SRHY01000001">
    <property type="protein sequence ID" value="TFJ94428.1"/>
    <property type="molecule type" value="Genomic_DNA"/>
</dbReference>
<dbReference type="Pfam" id="PF10026">
    <property type="entry name" value="DUF2268"/>
    <property type="match status" value="1"/>
</dbReference>
<dbReference type="Proteomes" id="UP000298484">
    <property type="component" value="Unassembled WGS sequence"/>
</dbReference>
<gene>
    <name evidence="2" type="ORF">E4U82_00485</name>
</gene>
<dbReference type="InterPro" id="IPR018728">
    <property type="entry name" value="DUF2268"/>
</dbReference>
<dbReference type="GO" id="GO:0008233">
    <property type="term" value="F:peptidase activity"/>
    <property type="evidence" value="ECO:0007669"/>
    <property type="project" value="UniProtKB-KW"/>
</dbReference>
<feature type="domain" description="DUF2268" evidence="1">
    <location>
        <begin position="66"/>
        <end position="258"/>
    </location>
</feature>